<evidence type="ECO:0000313" key="3">
    <source>
        <dbReference type="EMBL" id="KMQ89340.1"/>
    </source>
</evidence>
<name>A0A0J7N9I9_LASNI</name>
<sequence>MISPTNLKDHGRKCTPRKDNVPNLGNITIYDTHFLLNCQVIFEAPKAKRQISQCANCQKYGHTKRFCFRNPRCVKCAGNHSTSKCSRKERSEQVKCVLCNGNHPANYKGCTVYKDLQRVKYPGLRQRLLPTSQTITPVPAPLPVNSVNDNNSGGTKSDFRLLPDNKDNTQLLGAFIELREMTHKEMTRIAKSISERVITRSIG</sequence>
<comment type="caution">
    <text evidence="3">The sequence shown here is derived from an EMBL/GenBank/DDBJ whole genome shotgun (WGS) entry which is preliminary data.</text>
</comment>
<accession>A0A0J7N9I9</accession>
<organism evidence="3 4">
    <name type="scientific">Lasius niger</name>
    <name type="common">Black garden ant</name>
    <dbReference type="NCBI Taxonomy" id="67767"/>
    <lineage>
        <taxon>Eukaryota</taxon>
        <taxon>Metazoa</taxon>
        <taxon>Ecdysozoa</taxon>
        <taxon>Arthropoda</taxon>
        <taxon>Hexapoda</taxon>
        <taxon>Insecta</taxon>
        <taxon>Pterygota</taxon>
        <taxon>Neoptera</taxon>
        <taxon>Endopterygota</taxon>
        <taxon>Hymenoptera</taxon>
        <taxon>Apocrita</taxon>
        <taxon>Aculeata</taxon>
        <taxon>Formicoidea</taxon>
        <taxon>Formicidae</taxon>
        <taxon>Formicinae</taxon>
        <taxon>Lasius</taxon>
        <taxon>Lasius</taxon>
    </lineage>
</organism>
<dbReference type="OrthoDB" id="7555118at2759"/>
<evidence type="ECO:0000256" key="1">
    <source>
        <dbReference type="SAM" id="MobiDB-lite"/>
    </source>
</evidence>
<evidence type="ECO:0000313" key="2">
    <source>
        <dbReference type="EMBL" id="KMQ85965.1"/>
    </source>
</evidence>
<evidence type="ECO:0000313" key="4">
    <source>
        <dbReference type="Proteomes" id="UP000036403"/>
    </source>
</evidence>
<dbReference type="EMBL" id="LBMM01007878">
    <property type="protein sequence ID" value="KMQ89340.1"/>
    <property type="molecule type" value="Genomic_DNA"/>
</dbReference>
<dbReference type="EMBL" id="LBMM01012836">
    <property type="protein sequence ID" value="KMQ85965.1"/>
    <property type="molecule type" value="Genomic_DNA"/>
</dbReference>
<reference evidence="3 4" key="1">
    <citation type="submission" date="2015-04" db="EMBL/GenBank/DDBJ databases">
        <title>Lasius niger genome sequencing.</title>
        <authorList>
            <person name="Konorov E.A."/>
            <person name="Nikitin M.A."/>
            <person name="Kirill M.V."/>
            <person name="Chang P."/>
        </authorList>
    </citation>
    <scope>NUCLEOTIDE SEQUENCE [LARGE SCALE GENOMIC DNA]</scope>
    <source>
        <tissue evidence="3">Whole</tissue>
    </source>
</reference>
<gene>
    <name evidence="3" type="ORF">RF55_11044</name>
    <name evidence="2" type="ORF">RF55_15206</name>
</gene>
<feature type="compositionally biased region" description="Polar residues" evidence="1">
    <location>
        <begin position="145"/>
        <end position="155"/>
    </location>
</feature>
<dbReference type="AlphaFoldDB" id="A0A0J7N9I9"/>
<keyword evidence="4" id="KW-1185">Reference proteome</keyword>
<protein>
    <submittedName>
        <fullName evidence="3">Nucleic-acid-binding protein from transposon x-element</fullName>
    </submittedName>
</protein>
<dbReference type="PaxDb" id="67767-A0A0J7N9I9"/>
<dbReference type="Proteomes" id="UP000036403">
    <property type="component" value="Unassembled WGS sequence"/>
</dbReference>
<feature type="region of interest" description="Disordered" evidence="1">
    <location>
        <begin position="135"/>
        <end position="162"/>
    </location>
</feature>
<proteinExistence type="predicted"/>